<dbReference type="EMBL" id="CP109635">
    <property type="protein sequence ID" value="UYT11296.1"/>
    <property type="molecule type" value="Genomic_DNA"/>
</dbReference>
<dbReference type="SUPFAM" id="SSF52833">
    <property type="entry name" value="Thioredoxin-like"/>
    <property type="match status" value="1"/>
</dbReference>
<comment type="similarity">
    <text evidence="1">Belongs to the ArsC family.</text>
</comment>
<evidence type="ECO:0000313" key="2">
    <source>
        <dbReference type="EMBL" id="UYT11296.1"/>
    </source>
</evidence>
<dbReference type="Gene3D" id="3.40.30.10">
    <property type="entry name" value="Glutaredoxin"/>
    <property type="match status" value="1"/>
</dbReference>
<evidence type="ECO:0000313" key="3">
    <source>
        <dbReference type="Proteomes" id="UP001164042"/>
    </source>
</evidence>
<protein>
    <recommendedName>
        <fullName evidence="4">Regulatory protein Spx</fullName>
    </recommendedName>
</protein>
<accession>A0AA46TX93</accession>
<evidence type="ECO:0008006" key="4">
    <source>
        <dbReference type="Google" id="ProtNLM"/>
    </source>
</evidence>
<dbReference type="RefSeq" id="WP_264308662.1">
    <property type="nucleotide sequence ID" value="NZ_CP109635.1"/>
</dbReference>
<dbReference type="InterPro" id="IPR006660">
    <property type="entry name" value="Arsenate_reductase-like"/>
</dbReference>
<organism evidence="2 3">
    <name type="scientific">Lactococcus garvieae</name>
    <dbReference type="NCBI Taxonomy" id="1363"/>
    <lineage>
        <taxon>Bacteria</taxon>
        <taxon>Bacillati</taxon>
        <taxon>Bacillota</taxon>
        <taxon>Bacilli</taxon>
        <taxon>Lactobacillales</taxon>
        <taxon>Streptococcaceae</taxon>
        <taxon>Lactococcus</taxon>
    </lineage>
</organism>
<dbReference type="AlphaFoldDB" id="A0AA46TX93"/>
<name>A0AA46TX93_9LACT</name>
<dbReference type="PANTHER" id="PTHR30041:SF7">
    <property type="entry name" value="GLOBAL TRANSCRIPTIONAL REGULATOR SPX"/>
    <property type="match status" value="1"/>
</dbReference>
<reference evidence="2" key="1">
    <citation type="submission" date="2022-10" db="EMBL/GenBank/DDBJ databases">
        <title>Genome assembly of Lactococcus garvieae isolates from cricket gut.</title>
        <authorList>
            <person name="Luecke A.R."/>
            <person name="Brown A.M.V."/>
            <person name="Wakeman C.A."/>
        </authorList>
    </citation>
    <scope>NUCLEOTIDE SEQUENCE</scope>
    <source>
        <strain evidence="2">Alexii-11_2</strain>
    </source>
</reference>
<dbReference type="PANTHER" id="PTHR30041">
    <property type="entry name" value="ARSENATE REDUCTASE"/>
    <property type="match status" value="1"/>
</dbReference>
<gene>
    <name evidence="2" type="ORF">OF801_04935</name>
</gene>
<proteinExistence type="inferred from homology"/>
<sequence>MITLYYDLSSNSCKQALTWLKKHGIEYEMKRISRISEIDLMKVLALTENGFSDILKRPSRVSTQSREELRKIEMMNFTDGIRFISAHTHLLKAPIIFENNKLAIGYNAENMRIFLSRDYRNIEML</sequence>
<dbReference type="InterPro" id="IPR036249">
    <property type="entry name" value="Thioredoxin-like_sf"/>
</dbReference>
<dbReference type="Proteomes" id="UP001164042">
    <property type="component" value="Chromosome"/>
</dbReference>
<dbReference type="Pfam" id="PF03960">
    <property type="entry name" value="ArsC"/>
    <property type="match status" value="1"/>
</dbReference>
<dbReference type="PROSITE" id="PS51353">
    <property type="entry name" value="ARSC"/>
    <property type="match status" value="1"/>
</dbReference>
<evidence type="ECO:0000256" key="1">
    <source>
        <dbReference type="PROSITE-ProRule" id="PRU01282"/>
    </source>
</evidence>